<dbReference type="AlphaFoldDB" id="A0A371DQS3"/>
<reference evidence="4 5" key="1">
    <citation type="journal article" date="2018" name="Biotechnol. Biofuels">
        <title>Integrative visual omics of the white-rot fungus Polyporus brumalis exposes the biotechnological potential of its oxidative enzymes for delignifying raw plant biomass.</title>
        <authorList>
            <person name="Miyauchi S."/>
            <person name="Rancon A."/>
            <person name="Drula E."/>
            <person name="Hage H."/>
            <person name="Chaduli D."/>
            <person name="Favel A."/>
            <person name="Grisel S."/>
            <person name="Henrissat B."/>
            <person name="Herpoel-Gimbert I."/>
            <person name="Ruiz-Duenas F.J."/>
            <person name="Chevret D."/>
            <person name="Hainaut M."/>
            <person name="Lin J."/>
            <person name="Wang M."/>
            <person name="Pangilinan J."/>
            <person name="Lipzen A."/>
            <person name="Lesage-Meessen L."/>
            <person name="Navarro D."/>
            <person name="Riley R."/>
            <person name="Grigoriev I.V."/>
            <person name="Zhou S."/>
            <person name="Raouche S."/>
            <person name="Rosso M.N."/>
        </authorList>
    </citation>
    <scope>NUCLEOTIDE SEQUENCE [LARGE SCALE GENOMIC DNA]</scope>
    <source>
        <strain evidence="4 5">BRFM 1820</strain>
    </source>
</reference>
<dbReference type="InterPro" id="IPR000719">
    <property type="entry name" value="Prot_kinase_dom"/>
</dbReference>
<proteinExistence type="predicted"/>
<dbReference type="PROSITE" id="PS50011">
    <property type="entry name" value="PROTEIN_KINASE_DOM"/>
    <property type="match status" value="1"/>
</dbReference>
<dbReference type="GO" id="GO:0005737">
    <property type="term" value="C:cytoplasm"/>
    <property type="evidence" value="ECO:0007669"/>
    <property type="project" value="TreeGrafter"/>
</dbReference>
<dbReference type="InterPro" id="IPR011009">
    <property type="entry name" value="Kinase-like_dom_sf"/>
</dbReference>
<dbReference type="Proteomes" id="UP000256964">
    <property type="component" value="Unassembled WGS sequence"/>
</dbReference>
<dbReference type="EMBL" id="KZ857383">
    <property type="protein sequence ID" value="RDX54897.1"/>
    <property type="molecule type" value="Genomic_DNA"/>
</dbReference>
<dbReference type="STRING" id="139420.A0A371DQS3"/>
<dbReference type="Gene3D" id="1.10.510.10">
    <property type="entry name" value="Transferase(Phosphotransferase) domain 1"/>
    <property type="match status" value="1"/>
</dbReference>
<keyword evidence="2" id="KW-0067">ATP-binding</keyword>
<evidence type="ECO:0000313" key="4">
    <source>
        <dbReference type="EMBL" id="RDX54897.1"/>
    </source>
</evidence>
<name>A0A371DQS3_9APHY</name>
<dbReference type="SUPFAM" id="SSF56112">
    <property type="entry name" value="Protein kinase-like (PK-like)"/>
    <property type="match status" value="1"/>
</dbReference>
<gene>
    <name evidence="4" type="ORF">OH76DRAFT_1339934</name>
</gene>
<feature type="domain" description="Protein kinase" evidence="3">
    <location>
        <begin position="1"/>
        <end position="366"/>
    </location>
</feature>
<evidence type="ECO:0000256" key="2">
    <source>
        <dbReference type="ARBA" id="ARBA00022840"/>
    </source>
</evidence>
<dbReference type="GO" id="GO:0005524">
    <property type="term" value="F:ATP binding"/>
    <property type="evidence" value="ECO:0007669"/>
    <property type="project" value="UniProtKB-KW"/>
</dbReference>
<protein>
    <recommendedName>
        <fullName evidence="3">Protein kinase domain-containing protein</fullName>
    </recommendedName>
</protein>
<dbReference type="PANTHER" id="PTHR24346">
    <property type="entry name" value="MAP/MICROTUBULE AFFINITY-REGULATING KINASE"/>
    <property type="match status" value="1"/>
</dbReference>
<organism evidence="4 5">
    <name type="scientific">Lentinus brumalis</name>
    <dbReference type="NCBI Taxonomy" id="2498619"/>
    <lineage>
        <taxon>Eukaryota</taxon>
        <taxon>Fungi</taxon>
        <taxon>Dikarya</taxon>
        <taxon>Basidiomycota</taxon>
        <taxon>Agaricomycotina</taxon>
        <taxon>Agaricomycetes</taxon>
        <taxon>Polyporales</taxon>
        <taxon>Polyporaceae</taxon>
        <taxon>Lentinus</taxon>
    </lineage>
</organism>
<dbReference type="SMART" id="SM00220">
    <property type="entry name" value="S_TKc"/>
    <property type="match status" value="1"/>
</dbReference>
<dbReference type="OrthoDB" id="5987198at2759"/>
<keyword evidence="5" id="KW-1185">Reference proteome</keyword>
<dbReference type="PANTHER" id="PTHR24346:SF30">
    <property type="entry name" value="MATERNAL EMBRYONIC LEUCINE ZIPPER KINASE"/>
    <property type="match status" value="1"/>
</dbReference>
<evidence type="ECO:0000313" key="5">
    <source>
        <dbReference type="Proteomes" id="UP000256964"/>
    </source>
</evidence>
<dbReference type="GO" id="GO:0035556">
    <property type="term" value="P:intracellular signal transduction"/>
    <property type="evidence" value="ECO:0007669"/>
    <property type="project" value="TreeGrafter"/>
</dbReference>
<dbReference type="GO" id="GO:0004674">
    <property type="term" value="F:protein serine/threonine kinase activity"/>
    <property type="evidence" value="ECO:0007669"/>
    <property type="project" value="TreeGrafter"/>
</dbReference>
<sequence>MSTKQGADSVDKEFLPGEEYWRDNYDWLLQSGYQLRPRYRPGWVPSWKGTNKIPLFCEDGLYPKRAALLDAVRVKDGEMVVFKRISKSVHPHEVEIGRFLTSPPLSDDPRNHCCPILEVLQDPRDPDIQIIVMPYLRSYNEPKFATVGESVEFFRQAFEGLQFMHEHHVAHRDAMSLNILMDGRPLLPDLWHFVSPWRTRDDKKVVRPGSRTAHPVKYYWADFGLSRRYDPDDRNPLEHPILGGDKSVPEFDVEPVVPCNPFPTDVYYVGNLIREDFLKVFKNLTFMEPLVTRMVDDDPSKRPTMDEVVSEFKKISSQLSRCQLRSRLLEFRDTPFSNFLKAVYHTSTRSIPHFIMRRSPLPTPKS</sequence>
<evidence type="ECO:0000256" key="1">
    <source>
        <dbReference type="ARBA" id="ARBA00022741"/>
    </source>
</evidence>
<evidence type="ECO:0000259" key="3">
    <source>
        <dbReference type="PROSITE" id="PS50011"/>
    </source>
</evidence>
<keyword evidence="1" id="KW-0547">Nucleotide-binding</keyword>
<accession>A0A371DQS3</accession>